<dbReference type="Proteomes" id="UP001209878">
    <property type="component" value="Unassembled WGS sequence"/>
</dbReference>
<reference evidence="2" key="1">
    <citation type="journal article" date="2023" name="Mol. Biol. Evol.">
        <title>Third-Generation Sequencing Reveals the Adaptive Role of the Epigenome in Three Deep-Sea Polychaetes.</title>
        <authorList>
            <person name="Perez M."/>
            <person name="Aroh O."/>
            <person name="Sun Y."/>
            <person name="Lan Y."/>
            <person name="Juniper S.K."/>
            <person name="Young C.R."/>
            <person name="Angers B."/>
            <person name="Qian P.Y."/>
        </authorList>
    </citation>
    <scope>NUCLEOTIDE SEQUENCE</scope>
    <source>
        <strain evidence="2">R07B-5</strain>
    </source>
</reference>
<keyword evidence="1" id="KW-1133">Transmembrane helix</keyword>
<dbReference type="EMBL" id="JAODUO010001577">
    <property type="protein sequence ID" value="KAK2161486.1"/>
    <property type="molecule type" value="Genomic_DNA"/>
</dbReference>
<name>A0AAD9NAX4_RIDPI</name>
<keyword evidence="1" id="KW-0472">Membrane</keyword>
<accession>A0AAD9NAX4</accession>
<keyword evidence="3" id="KW-1185">Reference proteome</keyword>
<comment type="caution">
    <text evidence="2">The sequence shown here is derived from an EMBL/GenBank/DDBJ whole genome shotgun (WGS) entry which is preliminary data.</text>
</comment>
<evidence type="ECO:0000256" key="1">
    <source>
        <dbReference type="SAM" id="Phobius"/>
    </source>
</evidence>
<evidence type="ECO:0000313" key="2">
    <source>
        <dbReference type="EMBL" id="KAK2161486.1"/>
    </source>
</evidence>
<sequence length="162" mass="18959">MTEFQLWRELPPQQRAKHEKLIKIYNLTPFLYSQICQPDNWIKYIHQVGLLPSESVGVHNSGPITRQLFDKICLVEECNDVVTTEMVKEENLERIEALLQTISETMPIKDVVRLAGFSSIIKRWKQVQVRQNKCGRFIFMYCLLNVGPVDWLAVVVFMFKMA</sequence>
<keyword evidence="1" id="KW-0812">Transmembrane</keyword>
<proteinExistence type="predicted"/>
<protein>
    <submittedName>
        <fullName evidence="2">Uncharacterized protein</fullName>
    </submittedName>
</protein>
<evidence type="ECO:0000313" key="3">
    <source>
        <dbReference type="Proteomes" id="UP001209878"/>
    </source>
</evidence>
<organism evidence="2 3">
    <name type="scientific">Ridgeia piscesae</name>
    <name type="common">Tubeworm</name>
    <dbReference type="NCBI Taxonomy" id="27915"/>
    <lineage>
        <taxon>Eukaryota</taxon>
        <taxon>Metazoa</taxon>
        <taxon>Spiralia</taxon>
        <taxon>Lophotrochozoa</taxon>
        <taxon>Annelida</taxon>
        <taxon>Polychaeta</taxon>
        <taxon>Sedentaria</taxon>
        <taxon>Canalipalpata</taxon>
        <taxon>Sabellida</taxon>
        <taxon>Siboglinidae</taxon>
        <taxon>Ridgeia</taxon>
    </lineage>
</organism>
<gene>
    <name evidence="2" type="ORF">NP493_1578g00014</name>
</gene>
<feature type="transmembrane region" description="Helical" evidence="1">
    <location>
        <begin position="138"/>
        <end position="159"/>
    </location>
</feature>
<dbReference type="AlphaFoldDB" id="A0AAD9NAX4"/>